<protein>
    <submittedName>
        <fullName evidence="3">5'-nucleotidase</fullName>
    </submittedName>
</protein>
<organism evidence="3 4">
    <name type="scientific">Actinophytocola xanthii</name>
    <dbReference type="NCBI Taxonomy" id="1912961"/>
    <lineage>
        <taxon>Bacteria</taxon>
        <taxon>Bacillati</taxon>
        <taxon>Actinomycetota</taxon>
        <taxon>Actinomycetes</taxon>
        <taxon>Pseudonocardiales</taxon>
        <taxon>Pseudonocardiaceae</taxon>
    </lineage>
</organism>
<reference evidence="3 4" key="1">
    <citation type="submission" date="2016-12" db="EMBL/GenBank/DDBJ databases">
        <title>The draft genome sequence of Actinophytocola sp. 11-183.</title>
        <authorList>
            <person name="Wang W."/>
            <person name="Yuan L."/>
        </authorList>
    </citation>
    <scope>NUCLEOTIDE SEQUENCE [LARGE SCALE GENOMIC DNA]</scope>
    <source>
        <strain evidence="3 4">11-183</strain>
    </source>
</reference>
<dbReference type="Pfam" id="PF06941">
    <property type="entry name" value="NT5C"/>
    <property type="match status" value="1"/>
</dbReference>
<comment type="caution">
    <text evidence="3">The sequence shown here is derived from an EMBL/GenBank/DDBJ whole genome shotgun (WGS) entry which is preliminary data.</text>
</comment>
<evidence type="ECO:0000256" key="2">
    <source>
        <dbReference type="PIRSR" id="PIRSR610708-1"/>
    </source>
</evidence>
<evidence type="ECO:0000313" key="3">
    <source>
        <dbReference type="EMBL" id="OLF18919.1"/>
    </source>
</evidence>
<dbReference type="RefSeq" id="WP_075124043.1">
    <property type="nucleotide sequence ID" value="NZ_MSIE01000004.1"/>
</dbReference>
<dbReference type="InterPro" id="IPR010708">
    <property type="entry name" value="5'(3')-deoxyribonucleotidase"/>
</dbReference>
<evidence type="ECO:0000256" key="1">
    <source>
        <dbReference type="ARBA" id="ARBA00009589"/>
    </source>
</evidence>
<feature type="active site" description="Nucleophile" evidence="2">
    <location>
        <position position="12"/>
    </location>
</feature>
<gene>
    <name evidence="3" type="ORF">BU204_03405</name>
</gene>
<dbReference type="Proteomes" id="UP000185596">
    <property type="component" value="Unassembled WGS sequence"/>
</dbReference>
<dbReference type="EMBL" id="MSIE01000004">
    <property type="protein sequence ID" value="OLF18919.1"/>
    <property type="molecule type" value="Genomic_DNA"/>
</dbReference>
<dbReference type="STRING" id="1912961.BU204_03405"/>
<name>A0A1Q8CX45_9PSEU</name>
<proteinExistence type="inferred from homology"/>
<comment type="similarity">
    <text evidence="1">Belongs to the 5'(3')-deoxyribonucleotidase family.</text>
</comment>
<dbReference type="Gene3D" id="3.40.50.1000">
    <property type="entry name" value="HAD superfamily/HAD-like"/>
    <property type="match status" value="1"/>
</dbReference>
<dbReference type="InterPro" id="IPR036412">
    <property type="entry name" value="HAD-like_sf"/>
</dbReference>
<feature type="active site" description="Proton donor" evidence="2">
    <location>
        <position position="14"/>
    </location>
</feature>
<dbReference type="InterPro" id="IPR023214">
    <property type="entry name" value="HAD_sf"/>
</dbReference>
<dbReference type="AlphaFoldDB" id="A0A1Q8CX45"/>
<evidence type="ECO:0000313" key="4">
    <source>
        <dbReference type="Proteomes" id="UP000185596"/>
    </source>
</evidence>
<sequence length="217" mass="24883">MHESDEFVLGVDLDGVCADFYAKMREVFADWRGVDIGELSAEVTYGLPEWGTLPGEYDRVHRFAVTQRDLFLSMTPIVGSAQSIRRLGTEGVRIRIITHRLFIRHFHQTAVAQTVKWLDQHAVPYWDLCFMRDKSLVDADIYIEDTESNIQSLEAANKTVIAYTNSTNRRMNPPPLLRANNWSEAEDIVRSRYYAWRQERNMALPLAPGHEPPESGA</sequence>
<dbReference type="GO" id="GO:0008253">
    <property type="term" value="F:5'-nucleotidase activity"/>
    <property type="evidence" value="ECO:0007669"/>
    <property type="project" value="InterPro"/>
</dbReference>
<dbReference type="SUPFAM" id="SSF56784">
    <property type="entry name" value="HAD-like"/>
    <property type="match status" value="1"/>
</dbReference>
<keyword evidence="4" id="KW-1185">Reference proteome</keyword>
<accession>A0A1Q8CX45</accession>
<dbReference type="GO" id="GO:0009264">
    <property type="term" value="P:deoxyribonucleotide catabolic process"/>
    <property type="evidence" value="ECO:0007669"/>
    <property type="project" value="InterPro"/>
</dbReference>
<dbReference type="OrthoDB" id="5242740at2"/>